<sequence>MDDHLHIIVGIQLVKESVLSRCVGCGVAYIAYPYATDFAQG</sequence>
<name>A0A239SZL5_9STRE</name>
<reference evidence="1 2" key="1">
    <citation type="submission" date="2017-06" db="EMBL/GenBank/DDBJ databases">
        <authorList>
            <consortium name="Pathogen Informatics"/>
        </authorList>
    </citation>
    <scope>NUCLEOTIDE SEQUENCE [LARGE SCALE GENOMIC DNA]</scope>
    <source>
        <strain evidence="1 2">NCTC13788</strain>
    </source>
</reference>
<accession>A0A239SZL5</accession>
<dbReference type="STRING" id="1123308.GCA_000380085_01364"/>
<evidence type="ECO:0000313" key="2">
    <source>
        <dbReference type="Proteomes" id="UP000215185"/>
    </source>
</evidence>
<dbReference type="RefSeq" id="WP_269456787.1">
    <property type="nucleotide sequence ID" value="NZ_LT906439.1"/>
</dbReference>
<proteinExistence type="predicted"/>
<organism evidence="1 2">
    <name type="scientific">Streptococcus merionis</name>
    <dbReference type="NCBI Taxonomy" id="400065"/>
    <lineage>
        <taxon>Bacteria</taxon>
        <taxon>Bacillati</taxon>
        <taxon>Bacillota</taxon>
        <taxon>Bacilli</taxon>
        <taxon>Lactobacillales</taxon>
        <taxon>Streptococcaceae</taxon>
        <taxon>Streptococcus</taxon>
    </lineage>
</organism>
<gene>
    <name evidence="1" type="ORF">SAMEA4412692_01948</name>
</gene>
<protein>
    <submittedName>
        <fullName evidence="1">Uncharacterized protein</fullName>
    </submittedName>
</protein>
<keyword evidence="2" id="KW-1185">Reference proteome</keyword>
<dbReference type="EMBL" id="LT906439">
    <property type="protein sequence ID" value="SNU90669.1"/>
    <property type="molecule type" value="Genomic_DNA"/>
</dbReference>
<dbReference type="AlphaFoldDB" id="A0A239SZL5"/>
<evidence type="ECO:0000313" key="1">
    <source>
        <dbReference type="EMBL" id="SNU90669.1"/>
    </source>
</evidence>
<dbReference type="KEGG" id="smen:SAMEA4412692_1948"/>
<dbReference type="Proteomes" id="UP000215185">
    <property type="component" value="Chromosome 1"/>
</dbReference>